<keyword evidence="1" id="KW-0812">Transmembrane</keyword>
<proteinExistence type="predicted"/>
<evidence type="ECO:0000313" key="2">
    <source>
        <dbReference type="EMBL" id="PMD25604.1"/>
    </source>
</evidence>
<keyword evidence="3" id="KW-1185">Reference proteome</keyword>
<sequence>KIVFKTHYRYFEYFIISFRLVNILVIFQVYINIILVNLLDYFIIVYLNNILIYL</sequence>
<gene>
    <name evidence="2" type="ORF">NA56DRAFT_564314</name>
</gene>
<keyword evidence="1" id="KW-0472">Membrane</keyword>
<dbReference type="SUPFAM" id="SSF56672">
    <property type="entry name" value="DNA/RNA polymerases"/>
    <property type="match status" value="1"/>
</dbReference>
<dbReference type="Proteomes" id="UP000235672">
    <property type="component" value="Unassembled WGS sequence"/>
</dbReference>
<evidence type="ECO:0000256" key="1">
    <source>
        <dbReference type="SAM" id="Phobius"/>
    </source>
</evidence>
<feature type="non-terminal residue" evidence="2">
    <location>
        <position position="1"/>
    </location>
</feature>
<organism evidence="2 3">
    <name type="scientific">Hyaloscypha hepaticicola</name>
    <dbReference type="NCBI Taxonomy" id="2082293"/>
    <lineage>
        <taxon>Eukaryota</taxon>
        <taxon>Fungi</taxon>
        <taxon>Dikarya</taxon>
        <taxon>Ascomycota</taxon>
        <taxon>Pezizomycotina</taxon>
        <taxon>Leotiomycetes</taxon>
        <taxon>Helotiales</taxon>
        <taxon>Hyaloscyphaceae</taxon>
        <taxon>Hyaloscypha</taxon>
    </lineage>
</organism>
<dbReference type="InterPro" id="IPR043502">
    <property type="entry name" value="DNA/RNA_pol_sf"/>
</dbReference>
<evidence type="ECO:0000313" key="3">
    <source>
        <dbReference type="Proteomes" id="UP000235672"/>
    </source>
</evidence>
<keyword evidence="1" id="KW-1133">Transmembrane helix</keyword>
<feature type="transmembrane region" description="Helical" evidence="1">
    <location>
        <begin position="20"/>
        <end position="47"/>
    </location>
</feature>
<name>A0A2J6QH57_9HELO</name>
<dbReference type="OrthoDB" id="5428705at2759"/>
<reference evidence="2 3" key="1">
    <citation type="submission" date="2016-05" db="EMBL/GenBank/DDBJ databases">
        <title>A degradative enzymes factory behind the ericoid mycorrhizal symbiosis.</title>
        <authorList>
            <consortium name="DOE Joint Genome Institute"/>
            <person name="Martino E."/>
            <person name="Morin E."/>
            <person name="Grelet G."/>
            <person name="Kuo A."/>
            <person name="Kohler A."/>
            <person name="Daghino S."/>
            <person name="Barry K."/>
            <person name="Choi C."/>
            <person name="Cichocki N."/>
            <person name="Clum A."/>
            <person name="Copeland A."/>
            <person name="Hainaut M."/>
            <person name="Haridas S."/>
            <person name="Labutti K."/>
            <person name="Lindquist E."/>
            <person name="Lipzen A."/>
            <person name="Khouja H.-R."/>
            <person name="Murat C."/>
            <person name="Ohm R."/>
            <person name="Olson A."/>
            <person name="Spatafora J."/>
            <person name="Veneault-Fourrey C."/>
            <person name="Henrissat B."/>
            <person name="Grigoriev I."/>
            <person name="Martin F."/>
            <person name="Perotto S."/>
        </authorList>
    </citation>
    <scope>NUCLEOTIDE SEQUENCE [LARGE SCALE GENOMIC DNA]</scope>
    <source>
        <strain evidence="2 3">UAMH 7357</strain>
    </source>
</reference>
<dbReference type="STRING" id="1745343.A0A2J6QH57"/>
<dbReference type="EMBL" id="KZ613469">
    <property type="protein sequence ID" value="PMD25604.1"/>
    <property type="molecule type" value="Genomic_DNA"/>
</dbReference>
<protein>
    <submittedName>
        <fullName evidence="2">Uncharacterized protein</fullName>
    </submittedName>
</protein>
<accession>A0A2J6QH57</accession>
<dbReference type="AlphaFoldDB" id="A0A2J6QH57"/>